<dbReference type="EMBL" id="BKCJ010406187">
    <property type="protein sequence ID" value="GFA33364.1"/>
    <property type="molecule type" value="Genomic_DNA"/>
</dbReference>
<proteinExistence type="predicted"/>
<dbReference type="GO" id="GO:0003676">
    <property type="term" value="F:nucleic acid binding"/>
    <property type="evidence" value="ECO:0007669"/>
    <property type="project" value="InterPro"/>
</dbReference>
<sequence>MSTSRQGITFAEIEQIVTQRVTDAIKAIAVYGAKTRIAHDSMNQVKLDVARACTIGTNEKKAYAGNLPYCNKCKLHHVGTCIVKCGNCKRVGHITRDCKASVVAMNQRSNVANPKAIITCYECRRLGYFRNKCQKLRNQNQVNHIWKGKAHRNSSVDKDKTNA</sequence>
<keyword evidence="4" id="KW-0695">RNA-directed DNA polymerase</keyword>
<name>A0A699JGB7_TANCI</name>
<dbReference type="GO" id="GO:0008270">
    <property type="term" value="F:zinc ion binding"/>
    <property type="evidence" value="ECO:0007669"/>
    <property type="project" value="UniProtKB-KW"/>
</dbReference>
<keyword evidence="1" id="KW-0862">Zinc</keyword>
<evidence type="ECO:0000259" key="3">
    <source>
        <dbReference type="PROSITE" id="PS50158"/>
    </source>
</evidence>
<keyword evidence="4" id="KW-0808">Transferase</keyword>
<dbReference type="PROSITE" id="PS50158">
    <property type="entry name" value="ZF_CCHC"/>
    <property type="match status" value="1"/>
</dbReference>
<protein>
    <submittedName>
        <fullName evidence="4">Reverse transcriptase domain-containing protein</fullName>
    </submittedName>
</protein>
<feature type="region of interest" description="Disordered" evidence="2">
    <location>
        <begin position="144"/>
        <end position="163"/>
    </location>
</feature>
<evidence type="ECO:0000256" key="1">
    <source>
        <dbReference type="PROSITE-ProRule" id="PRU00047"/>
    </source>
</evidence>
<accession>A0A699JGB7</accession>
<dbReference type="GO" id="GO:0003964">
    <property type="term" value="F:RNA-directed DNA polymerase activity"/>
    <property type="evidence" value="ECO:0007669"/>
    <property type="project" value="UniProtKB-KW"/>
</dbReference>
<keyword evidence="4" id="KW-0548">Nucleotidyltransferase</keyword>
<keyword evidence="1" id="KW-0479">Metal-binding</keyword>
<evidence type="ECO:0000256" key="2">
    <source>
        <dbReference type="SAM" id="MobiDB-lite"/>
    </source>
</evidence>
<dbReference type="InterPro" id="IPR001878">
    <property type="entry name" value="Znf_CCHC"/>
</dbReference>
<feature type="compositionally biased region" description="Basic and acidic residues" evidence="2">
    <location>
        <begin position="154"/>
        <end position="163"/>
    </location>
</feature>
<keyword evidence="1" id="KW-0863">Zinc-finger</keyword>
<organism evidence="4">
    <name type="scientific">Tanacetum cinerariifolium</name>
    <name type="common">Dalmatian daisy</name>
    <name type="synonym">Chrysanthemum cinerariifolium</name>
    <dbReference type="NCBI Taxonomy" id="118510"/>
    <lineage>
        <taxon>Eukaryota</taxon>
        <taxon>Viridiplantae</taxon>
        <taxon>Streptophyta</taxon>
        <taxon>Embryophyta</taxon>
        <taxon>Tracheophyta</taxon>
        <taxon>Spermatophyta</taxon>
        <taxon>Magnoliopsida</taxon>
        <taxon>eudicotyledons</taxon>
        <taxon>Gunneridae</taxon>
        <taxon>Pentapetalae</taxon>
        <taxon>asterids</taxon>
        <taxon>campanulids</taxon>
        <taxon>Asterales</taxon>
        <taxon>Asteraceae</taxon>
        <taxon>Asteroideae</taxon>
        <taxon>Anthemideae</taxon>
        <taxon>Anthemidinae</taxon>
        <taxon>Tanacetum</taxon>
    </lineage>
</organism>
<reference evidence="4" key="1">
    <citation type="journal article" date="2019" name="Sci. Rep.">
        <title>Draft genome of Tanacetum cinerariifolium, the natural source of mosquito coil.</title>
        <authorList>
            <person name="Yamashiro T."/>
            <person name="Shiraishi A."/>
            <person name="Satake H."/>
            <person name="Nakayama K."/>
        </authorList>
    </citation>
    <scope>NUCLEOTIDE SEQUENCE</scope>
</reference>
<gene>
    <name evidence="4" type="ORF">Tci_605336</name>
</gene>
<comment type="caution">
    <text evidence="4">The sequence shown here is derived from an EMBL/GenBank/DDBJ whole genome shotgun (WGS) entry which is preliminary data.</text>
</comment>
<dbReference type="Gene3D" id="4.10.60.10">
    <property type="entry name" value="Zinc finger, CCHC-type"/>
    <property type="match status" value="1"/>
</dbReference>
<feature type="domain" description="CCHC-type" evidence="3">
    <location>
        <begin position="84"/>
        <end position="99"/>
    </location>
</feature>
<evidence type="ECO:0000313" key="4">
    <source>
        <dbReference type="EMBL" id="GFA33364.1"/>
    </source>
</evidence>
<dbReference type="AlphaFoldDB" id="A0A699JGB7"/>